<evidence type="ECO:0000256" key="2">
    <source>
        <dbReference type="ARBA" id="ARBA00023043"/>
    </source>
</evidence>
<dbReference type="RefSeq" id="WP_184657689.1">
    <property type="nucleotide sequence ID" value="NZ_CP031518.1"/>
</dbReference>
<dbReference type="InterPro" id="IPR036770">
    <property type="entry name" value="Ankyrin_rpt-contain_sf"/>
</dbReference>
<dbReference type="InterPro" id="IPR002110">
    <property type="entry name" value="Ankyrin_rpt"/>
</dbReference>
<sequence>MTIAEFLKEKNQKLTKIELALNEKKFFDAVKSGNKDVIRQLVNKGINVNIKDSDGWTALMLATLHGDNDKTVRLLIELGAELDIQNDEGETALMCAIIAKATHSAKLLISNGANVNIKDNNGRTALMLAALNDSRDIGEILILEGANIDSIDSQRMSAFDIAVKTWIFRKNDFFLKDKPIQSLVNLNRINYIIQSMHCLNNTGDYIEISEIFNIFPQKYGYEIDESDLKNYINKYNSSHTDRILKLIDEHFILIFPSNKEIEKFILQTFAEYRAKSIKIKELQDAFNKIYNCKFDKNDLQLFVKFYNSESNDTIISIKNEELIQINLFFANEVPNGYLLNFSDSSILNKMGATWFVSYSYFENIDYSHRNWERVSTWPSRKSNYRNSLSFHELWLKQVLLMDDTRLNTNEIGLDSKDVKRMAKEILIKIL</sequence>
<reference evidence="4 5" key="1">
    <citation type="submission" date="2020-08" db="EMBL/GenBank/DDBJ databases">
        <title>Genomic Encyclopedia of Type Strains, Phase IV (KMG-IV): sequencing the most valuable type-strain genomes for metagenomic binning, comparative biology and taxonomic classification.</title>
        <authorList>
            <person name="Goeker M."/>
        </authorList>
    </citation>
    <scope>NUCLEOTIDE SEQUENCE [LARGE SCALE GENOMIC DNA]</scope>
    <source>
        <strain evidence="4 5">DSM 103462</strain>
    </source>
</reference>
<dbReference type="SUPFAM" id="SSF48403">
    <property type="entry name" value="Ankyrin repeat"/>
    <property type="match status" value="1"/>
</dbReference>
<keyword evidence="2 3" id="KW-0040">ANK repeat</keyword>
<organism evidence="4 5">
    <name type="scientific">Treponema ruminis</name>
    <dbReference type="NCBI Taxonomy" id="744515"/>
    <lineage>
        <taxon>Bacteria</taxon>
        <taxon>Pseudomonadati</taxon>
        <taxon>Spirochaetota</taxon>
        <taxon>Spirochaetia</taxon>
        <taxon>Spirochaetales</taxon>
        <taxon>Treponemataceae</taxon>
        <taxon>Treponema</taxon>
    </lineage>
</organism>
<protein>
    <recommendedName>
        <fullName evidence="6">Ankyrin repeat protein</fullName>
    </recommendedName>
</protein>
<dbReference type="AlphaFoldDB" id="A0A7W8LLH3"/>
<keyword evidence="1" id="KW-0677">Repeat</keyword>
<dbReference type="Proteomes" id="UP000518887">
    <property type="component" value="Unassembled WGS sequence"/>
</dbReference>
<dbReference type="PANTHER" id="PTHR24171:SF9">
    <property type="entry name" value="ANKYRIN REPEAT DOMAIN-CONTAINING PROTEIN 39"/>
    <property type="match status" value="1"/>
</dbReference>
<feature type="repeat" description="ANK" evidence="3">
    <location>
        <begin position="88"/>
        <end position="120"/>
    </location>
</feature>
<dbReference type="PROSITE" id="PS50088">
    <property type="entry name" value="ANK_REPEAT"/>
    <property type="match status" value="4"/>
</dbReference>
<dbReference type="PANTHER" id="PTHR24171">
    <property type="entry name" value="ANKYRIN REPEAT DOMAIN-CONTAINING PROTEIN 39-RELATED"/>
    <property type="match status" value="1"/>
</dbReference>
<feature type="repeat" description="ANK" evidence="3">
    <location>
        <begin position="54"/>
        <end position="87"/>
    </location>
</feature>
<evidence type="ECO:0000256" key="1">
    <source>
        <dbReference type="ARBA" id="ARBA00022737"/>
    </source>
</evidence>
<comment type="caution">
    <text evidence="4">The sequence shown here is derived from an EMBL/GenBank/DDBJ whole genome shotgun (WGS) entry which is preliminary data.</text>
</comment>
<feature type="repeat" description="ANK" evidence="3">
    <location>
        <begin position="121"/>
        <end position="153"/>
    </location>
</feature>
<name>A0A7W8LLH3_9SPIR</name>
<keyword evidence="5" id="KW-1185">Reference proteome</keyword>
<evidence type="ECO:0000313" key="5">
    <source>
        <dbReference type="Proteomes" id="UP000518887"/>
    </source>
</evidence>
<dbReference type="Gene3D" id="1.25.40.20">
    <property type="entry name" value="Ankyrin repeat-containing domain"/>
    <property type="match status" value="1"/>
</dbReference>
<gene>
    <name evidence="4" type="ORF">HNP76_000768</name>
</gene>
<accession>A0A7W8LLH3</accession>
<dbReference type="Pfam" id="PF12796">
    <property type="entry name" value="Ank_2"/>
    <property type="match status" value="1"/>
</dbReference>
<dbReference type="PROSITE" id="PS50297">
    <property type="entry name" value="ANK_REP_REGION"/>
    <property type="match status" value="3"/>
</dbReference>
<feature type="repeat" description="ANK" evidence="3">
    <location>
        <begin position="29"/>
        <end position="53"/>
    </location>
</feature>
<evidence type="ECO:0000313" key="4">
    <source>
        <dbReference type="EMBL" id="MBB5225424.1"/>
    </source>
</evidence>
<evidence type="ECO:0000256" key="3">
    <source>
        <dbReference type="PROSITE-ProRule" id="PRU00023"/>
    </source>
</evidence>
<dbReference type="EMBL" id="JACHFQ010000002">
    <property type="protein sequence ID" value="MBB5225424.1"/>
    <property type="molecule type" value="Genomic_DNA"/>
</dbReference>
<dbReference type="SMART" id="SM00248">
    <property type="entry name" value="ANK"/>
    <property type="match status" value="4"/>
</dbReference>
<evidence type="ECO:0008006" key="6">
    <source>
        <dbReference type="Google" id="ProtNLM"/>
    </source>
</evidence>
<dbReference type="Pfam" id="PF13637">
    <property type="entry name" value="Ank_4"/>
    <property type="match status" value="1"/>
</dbReference>
<proteinExistence type="predicted"/>